<accession>A0AA39H3T2</accession>
<keyword evidence="2" id="KW-1185">Reference proteome</keyword>
<gene>
    <name evidence="1" type="ORF">QR680_002724</name>
</gene>
<dbReference type="AlphaFoldDB" id="A0AA39H3T2"/>
<dbReference type="GO" id="GO:0055037">
    <property type="term" value="C:recycling endosome"/>
    <property type="evidence" value="ECO:0007669"/>
    <property type="project" value="TreeGrafter"/>
</dbReference>
<evidence type="ECO:0000313" key="1">
    <source>
        <dbReference type="EMBL" id="KAK0398725.1"/>
    </source>
</evidence>
<comment type="caution">
    <text evidence="1">The sequence shown here is derived from an EMBL/GenBank/DDBJ whole genome shotgun (WGS) entry which is preliminary data.</text>
</comment>
<dbReference type="Proteomes" id="UP001175271">
    <property type="component" value="Unassembled WGS sequence"/>
</dbReference>
<evidence type="ECO:0000313" key="2">
    <source>
        <dbReference type="Proteomes" id="UP001175271"/>
    </source>
</evidence>
<name>A0AA39H3T2_9BILA</name>
<organism evidence="1 2">
    <name type="scientific">Steinernema hermaphroditum</name>
    <dbReference type="NCBI Taxonomy" id="289476"/>
    <lineage>
        <taxon>Eukaryota</taxon>
        <taxon>Metazoa</taxon>
        <taxon>Ecdysozoa</taxon>
        <taxon>Nematoda</taxon>
        <taxon>Chromadorea</taxon>
        <taxon>Rhabditida</taxon>
        <taxon>Tylenchina</taxon>
        <taxon>Panagrolaimomorpha</taxon>
        <taxon>Strongyloidoidea</taxon>
        <taxon>Steinernematidae</taxon>
        <taxon>Steinernema</taxon>
    </lineage>
</organism>
<sequence length="133" mass="15251">MTAVSENETVDGVVPPWDGFRQWVHCICVVTFDLEIGQAIEVVYPGDAYLSSVEKTNICYLAFPDSNSCCTGESDMNFHFRIRRSSLKLQESQQAYSERVPNCKEKTRRFHEATIKRVLSFSPSFHWFSCSPK</sequence>
<dbReference type="PANTHER" id="PTHR13677">
    <property type="entry name" value="LD41638P"/>
    <property type="match status" value="1"/>
</dbReference>
<reference evidence="1" key="1">
    <citation type="submission" date="2023-06" db="EMBL/GenBank/DDBJ databases">
        <title>Genomic analysis of the entomopathogenic nematode Steinernema hermaphroditum.</title>
        <authorList>
            <person name="Schwarz E.M."/>
            <person name="Heppert J.K."/>
            <person name="Baniya A."/>
            <person name="Schwartz H.T."/>
            <person name="Tan C.-H."/>
            <person name="Antoshechkin I."/>
            <person name="Sternberg P.W."/>
            <person name="Goodrich-Blair H."/>
            <person name="Dillman A.R."/>
        </authorList>
    </citation>
    <scope>NUCLEOTIDE SEQUENCE</scope>
    <source>
        <strain evidence="1">PS9179</strain>
        <tissue evidence="1">Whole animal</tissue>
    </source>
</reference>
<dbReference type="InterPro" id="IPR024224">
    <property type="entry name" value="DENND6"/>
</dbReference>
<dbReference type="PANTHER" id="PTHR13677:SF0">
    <property type="entry name" value="LD41638P"/>
    <property type="match status" value="1"/>
</dbReference>
<protein>
    <submittedName>
        <fullName evidence="1">Uncharacterized protein</fullName>
    </submittedName>
</protein>
<dbReference type="GO" id="GO:0005085">
    <property type="term" value="F:guanyl-nucleotide exchange factor activity"/>
    <property type="evidence" value="ECO:0007669"/>
    <property type="project" value="InterPro"/>
</dbReference>
<dbReference type="EMBL" id="JAUCMV010000005">
    <property type="protein sequence ID" value="KAK0398725.1"/>
    <property type="molecule type" value="Genomic_DNA"/>
</dbReference>
<proteinExistence type="predicted"/>